<dbReference type="PANTHER" id="PTHR21506:SF0">
    <property type="entry name" value="CONSERVED OLIGOMERIC GOLGI COMPLEX SUBUNIT 6"/>
    <property type="match status" value="1"/>
</dbReference>
<comment type="caution">
    <text evidence="3">The sequence shown here is derived from an EMBL/GenBank/DDBJ whole genome shotgun (WGS) entry which is preliminary data.</text>
</comment>
<evidence type="ECO:0000313" key="3">
    <source>
        <dbReference type="EMBL" id="KAF5938749.1"/>
    </source>
</evidence>
<evidence type="ECO:0000256" key="1">
    <source>
        <dbReference type="RuleBase" id="RU365075"/>
    </source>
</evidence>
<proteinExistence type="inferred from homology"/>
<dbReference type="GO" id="GO:0006891">
    <property type="term" value="P:intra-Golgi vesicle-mediated transport"/>
    <property type="evidence" value="ECO:0007669"/>
    <property type="project" value="UniProtKB-UniRule"/>
</dbReference>
<evidence type="ECO:0000313" key="4">
    <source>
        <dbReference type="Proteomes" id="UP000593564"/>
    </source>
</evidence>
<keyword evidence="1" id="KW-0813">Transport</keyword>
<keyword evidence="4" id="KW-1185">Reference proteome</keyword>
<dbReference type="PANTHER" id="PTHR21506">
    <property type="entry name" value="COMPONENT OF OLIGOMERIC GOLGI COMPLEX 6"/>
    <property type="match status" value="1"/>
</dbReference>
<accession>A0A7J7GD95</accession>
<sequence length="120" mass="14295">MRRKERENQREEDLYLLASLNTLFSFHTDNNPQVRRNLQSTIEKHSLSINLEFLFASDATQQALDRVEEEVNSLVEEDFRLKLCKNWSLGFDLDSYTIDLEEIGGRERCIQEEEQRGRER</sequence>
<dbReference type="EMBL" id="JACBKZ010000011">
    <property type="protein sequence ID" value="KAF5938749.1"/>
    <property type="molecule type" value="Genomic_DNA"/>
</dbReference>
<keyword evidence="1" id="KW-0653">Protein transport</keyword>
<comment type="subunit">
    <text evidence="1">Component of the conserved oligomeric Golgi complex.</text>
</comment>
<name>A0A7J7GD95_CAMSI</name>
<gene>
    <name evidence="3" type="ORF">HYC85_023008</name>
</gene>
<reference evidence="4" key="1">
    <citation type="journal article" date="2020" name="Nat. Commun.">
        <title>Genome assembly of wild tea tree DASZ reveals pedigree and selection history of tea varieties.</title>
        <authorList>
            <person name="Zhang W."/>
            <person name="Zhang Y."/>
            <person name="Qiu H."/>
            <person name="Guo Y."/>
            <person name="Wan H."/>
            <person name="Zhang X."/>
            <person name="Scossa F."/>
            <person name="Alseekh S."/>
            <person name="Zhang Q."/>
            <person name="Wang P."/>
            <person name="Xu L."/>
            <person name="Schmidt M.H."/>
            <person name="Jia X."/>
            <person name="Li D."/>
            <person name="Zhu A."/>
            <person name="Guo F."/>
            <person name="Chen W."/>
            <person name="Ni D."/>
            <person name="Usadel B."/>
            <person name="Fernie A.R."/>
            <person name="Wen W."/>
        </authorList>
    </citation>
    <scope>NUCLEOTIDE SEQUENCE [LARGE SCALE GENOMIC DNA]</scope>
    <source>
        <strain evidence="4">cv. G240</strain>
    </source>
</reference>
<protein>
    <recommendedName>
        <fullName evidence="1">Conserved oligomeric Golgi complex subunit 6</fullName>
        <shortName evidence="1">COG complex subunit 6</shortName>
    </recommendedName>
    <alternativeName>
        <fullName evidence="1">Component of oligomeric Golgi complex 6</fullName>
    </alternativeName>
</protein>
<dbReference type="InterPro" id="IPR010490">
    <property type="entry name" value="COG6"/>
</dbReference>
<evidence type="ECO:0000259" key="2">
    <source>
        <dbReference type="Pfam" id="PF06419"/>
    </source>
</evidence>
<comment type="subcellular location">
    <subcellularLocation>
        <location evidence="1">Golgi apparatus membrane</location>
        <topology evidence="1">Peripheral membrane protein</topology>
    </subcellularLocation>
</comment>
<dbReference type="Pfam" id="PF06419">
    <property type="entry name" value="COG6_N"/>
    <property type="match status" value="1"/>
</dbReference>
<keyword evidence="1" id="KW-0333">Golgi apparatus</keyword>
<comment type="similarity">
    <text evidence="1">Belongs to the COG6 family.</text>
</comment>
<dbReference type="GO" id="GO:0015031">
    <property type="term" value="P:protein transport"/>
    <property type="evidence" value="ECO:0007669"/>
    <property type="project" value="UniProtKB-KW"/>
</dbReference>
<organism evidence="3 4">
    <name type="scientific">Camellia sinensis</name>
    <name type="common">Tea plant</name>
    <name type="synonym">Thea sinensis</name>
    <dbReference type="NCBI Taxonomy" id="4442"/>
    <lineage>
        <taxon>Eukaryota</taxon>
        <taxon>Viridiplantae</taxon>
        <taxon>Streptophyta</taxon>
        <taxon>Embryophyta</taxon>
        <taxon>Tracheophyta</taxon>
        <taxon>Spermatophyta</taxon>
        <taxon>Magnoliopsida</taxon>
        <taxon>eudicotyledons</taxon>
        <taxon>Gunneridae</taxon>
        <taxon>Pentapetalae</taxon>
        <taxon>asterids</taxon>
        <taxon>Ericales</taxon>
        <taxon>Theaceae</taxon>
        <taxon>Camellia</taxon>
    </lineage>
</organism>
<dbReference type="AlphaFoldDB" id="A0A7J7GD95"/>
<dbReference type="GO" id="GO:0000139">
    <property type="term" value="C:Golgi membrane"/>
    <property type="evidence" value="ECO:0007669"/>
    <property type="project" value="UniProtKB-SubCell"/>
</dbReference>
<reference evidence="3 4" key="2">
    <citation type="submission" date="2020-07" db="EMBL/GenBank/DDBJ databases">
        <title>Genome assembly of wild tea tree DASZ reveals pedigree and selection history of tea varieties.</title>
        <authorList>
            <person name="Zhang W."/>
        </authorList>
    </citation>
    <scope>NUCLEOTIDE SEQUENCE [LARGE SCALE GENOMIC DNA]</scope>
    <source>
        <strain evidence="4">cv. G240</strain>
        <tissue evidence="3">Leaf</tissue>
    </source>
</reference>
<feature type="domain" description="Conserved oligomeric complex COG6 N-terminal" evidence="2">
    <location>
        <begin position="25"/>
        <end position="74"/>
    </location>
</feature>
<keyword evidence="1" id="KW-0472">Membrane</keyword>
<dbReference type="InterPro" id="IPR048368">
    <property type="entry name" value="COG6_N"/>
</dbReference>
<dbReference type="Proteomes" id="UP000593564">
    <property type="component" value="Unassembled WGS sequence"/>
</dbReference>
<comment type="function">
    <text evidence="1">Required for normal Golgi function.</text>
</comment>
<dbReference type="GO" id="GO:0017119">
    <property type="term" value="C:Golgi transport complex"/>
    <property type="evidence" value="ECO:0007669"/>
    <property type="project" value="UniProtKB-UniRule"/>
</dbReference>